<comment type="caution">
    <text evidence="2">The sequence shown here is derived from an EMBL/GenBank/DDBJ whole genome shotgun (WGS) entry which is preliminary data.</text>
</comment>
<feature type="region of interest" description="Disordered" evidence="1">
    <location>
        <begin position="44"/>
        <end position="97"/>
    </location>
</feature>
<feature type="compositionally biased region" description="Basic residues" evidence="1">
    <location>
        <begin position="69"/>
        <end position="78"/>
    </location>
</feature>
<evidence type="ECO:0000313" key="2">
    <source>
        <dbReference type="EMBL" id="KAK6996894.1"/>
    </source>
</evidence>
<evidence type="ECO:0000313" key="3">
    <source>
        <dbReference type="Proteomes" id="UP001362999"/>
    </source>
</evidence>
<evidence type="ECO:0000256" key="1">
    <source>
        <dbReference type="SAM" id="MobiDB-lite"/>
    </source>
</evidence>
<sequence>MNLATATAGGEAIGGRGTTTLSALHELEDIIYTRLSSGSRCTLAHHTRSESVPPYAPPQVASRQDSQHYRKLKEKLRSKISSSSPRRSPVLTSASPKGPWRGLLQVESIGRYNQFPEQCSGAARERERRGAAEAGNEKISAREFDEIDAVRVRSERRSARVRRGGEGELRSVERGVRRKGEVGRRRNSWKDKARYGEISAVGVRSRGIRVRRRKSTEAENAVETGLEGEAATRCAGDLTSERWARVKKMRRRWAYVVKSVGNVVNDVAWRRNSGGTRADLQIRSAGLALSRMCGGETWVWCKTTKKYSEKEN</sequence>
<gene>
    <name evidence="2" type="ORF">R3P38DRAFT_2799210</name>
</gene>
<dbReference type="Proteomes" id="UP001362999">
    <property type="component" value="Unassembled WGS sequence"/>
</dbReference>
<accession>A0AAW0A083</accession>
<reference evidence="2 3" key="1">
    <citation type="journal article" date="2024" name="J Genomics">
        <title>Draft genome sequencing and assembly of Favolaschia claudopus CIRM-BRFM 2984 isolated from oak limbs.</title>
        <authorList>
            <person name="Navarro D."/>
            <person name="Drula E."/>
            <person name="Chaduli D."/>
            <person name="Cazenave R."/>
            <person name="Ahrendt S."/>
            <person name="Wang J."/>
            <person name="Lipzen A."/>
            <person name="Daum C."/>
            <person name="Barry K."/>
            <person name="Grigoriev I.V."/>
            <person name="Favel A."/>
            <person name="Rosso M.N."/>
            <person name="Martin F."/>
        </authorList>
    </citation>
    <scope>NUCLEOTIDE SEQUENCE [LARGE SCALE GENOMIC DNA]</scope>
    <source>
        <strain evidence="2 3">CIRM-BRFM 2984</strain>
    </source>
</reference>
<dbReference type="AlphaFoldDB" id="A0AAW0A083"/>
<dbReference type="EMBL" id="JAWWNJ010000095">
    <property type="protein sequence ID" value="KAK6996894.1"/>
    <property type="molecule type" value="Genomic_DNA"/>
</dbReference>
<name>A0AAW0A083_9AGAR</name>
<protein>
    <submittedName>
        <fullName evidence="2">Uncharacterized protein</fullName>
    </submittedName>
</protein>
<feature type="compositionally biased region" description="Low complexity" evidence="1">
    <location>
        <begin position="79"/>
        <end position="89"/>
    </location>
</feature>
<organism evidence="2 3">
    <name type="scientific">Favolaschia claudopus</name>
    <dbReference type="NCBI Taxonomy" id="2862362"/>
    <lineage>
        <taxon>Eukaryota</taxon>
        <taxon>Fungi</taxon>
        <taxon>Dikarya</taxon>
        <taxon>Basidiomycota</taxon>
        <taxon>Agaricomycotina</taxon>
        <taxon>Agaricomycetes</taxon>
        <taxon>Agaricomycetidae</taxon>
        <taxon>Agaricales</taxon>
        <taxon>Marasmiineae</taxon>
        <taxon>Mycenaceae</taxon>
        <taxon>Favolaschia</taxon>
    </lineage>
</organism>
<keyword evidence="3" id="KW-1185">Reference proteome</keyword>
<proteinExistence type="predicted"/>